<dbReference type="GO" id="GO:0005829">
    <property type="term" value="C:cytosol"/>
    <property type="evidence" value="ECO:0007669"/>
    <property type="project" value="TreeGrafter"/>
</dbReference>
<dbReference type="HAMAP" id="MF_00158">
    <property type="entry name" value="PanC"/>
    <property type="match status" value="1"/>
</dbReference>
<comment type="subcellular location">
    <subcellularLocation>
        <location evidence="8">Cytoplasm</location>
    </subcellularLocation>
</comment>
<dbReference type="InterPro" id="IPR014729">
    <property type="entry name" value="Rossmann-like_a/b/a_fold"/>
</dbReference>
<organism evidence="9 10">
    <name type="scientific">Sulfurivirga caldicuralii</name>
    <dbReference type="NCBI Taxonomy" id="364032"/>
    <lineage>
        <taxon>Bacteria</taxon>
        <taxon>Pseudomonadati</taxon>
        <taxon>Pseudomonadota</taxon>
        <taxon>Gammaproteobacteria</taxon>
        <taxon>Thiotrichales</taxon>
        <taxon>Piscirickettsiaceae</taxon>
        <taxon>Sulfurivirga</taxon>
    </lineage>
</organism>
<dbReference type="UniPathway" id="UPA00028">
    <property type="reaction ID" value="UER00005"/>
</dbReference>
<feature type="binding site" evidence="8">
    <location>
        <begin position="32"/>
        <end position="39"/>
    </location>
    <ligand>
        <name>ATP</name>
        <dbReference type="ChEBI" id="CHEBI:30616"/>
    </ligand>
</feature>
<dbReference type="Pfam" id="PF02569">
    <property type="entry name" value="Pantoate_ligase"/>
    <property type="match status" value="1"/>
</dbReference>
<dbReference type="InterPro" id="IPR003721">
    <property type="entry name" value="Pantoate_ligase"/>
</dbReference>
<comment type="similarity">
    <text evidence="2 8">Belongs to the pantothenate synthetase family.</text>
</comment>
<feature type="binding site" evidence="8">
    <location>
        <begin position="151"/>
        <end position="154"/>
    </location>
    <ligand>
        <name>ATP</name>
        <dbReference type="ChEBI" id="CHEBI:30616"/>
    </ligand>
</feature>
<dbReference type="EMBL" id="FSRE01000002">
    <property type="protein sequence ID" value="SIN87014.1"/>
    <property type="molecule type" value="Genomic_DNA"/>
</dbReference>
<dbReference type="Gene3D" id="3.30.1300.10">
    <property type="entry name" value="Pantoate-beta-alanine ligase, C-terminal domain"/>
    <property type="match status" value="1"/>
</dbReference>
<keyword evidence="8" id="KW-0963">Cytoplasm</keyword>
<dbReference type="GO" id="GO:0015940">
    <property type="term" value="P:pantothenate biosynthetic process"/>
    <property type="evidence" value="ECO:0007669"/>
    <property type="project" value="UniProtKB-UniRule"/>
</dbReference>
<dbReference type="EC" id="6.3.2.1" evidence="8"/>
<evidence type="ECO:0000256" key="2">
    <source>
        <dbReference type="ARBA" id="ARBA00009256"/>
    </source>
</evidence>
<dbReference type="PANTHER" id="PTHR21299">
    <property type="entry name" value="CYTIDYLATE KINASE/PANTOATE-BETA-ALANINE LIGASE"/>
    <property type="match status" value="1"/>
</dbReference>
<evidence type="ECO:0000256" key="6">
    <source>
        <dbReference type="ARBA" id="ARBA00022840"/>
    </source>
</evidence>
<feature type="binding site" evidence="8">
    <location>
        <position position="63"/>
    </location>
    <ligand>
        <name>(R)-pantoate</name>
        <dbReference type="ChEBI" id="CHEBI:15980"/>
    </ligand>
</feature>
<evidence type="ECO:0000256" key="1">
    <source>
        <dbReference type="ARBA" id="ARBA00004990"/>
    </source>
</evidence>
<evidence type="ECO:0000313" key="10">
    <source>
        <dbReference type="Proteomes" id="UP000198461"/>
    </source>
</evidence>
<evidence type="ECO:0000313" key="9">
    <source>
        <dbReference type="EMBL" id="SIN87014.1"/>
    </source>
</evidence>
<dbReference type="RefSeq" id="WP_074201093.1">
    <property type="nucleotide sequence ID" value="NZ_FSRE01000002.1"/>
</dbReference>
<comment type="catalytic activity">
    <reaction evidence="7 8">
        <text>(R)-pantoate + beta-alanine + ATP = (R)-pantothenate + AMP + diphosphate + H(+)</text>
        <dbReference type="Rhea" id="RHEA:10912"/>
        <dbReference type="ChEBI" id="CHEBI:15378"/>
        <dbReference type="ChEBI" id="CHEBI:15980"/>
        <dbReference type="ChEBI" id="CHEBI:29032"/>
        <dbReference type="ChEBI" id="CHEBI:30616"/>
        <dbReference type="ChEBI" id="CHEBI:33019"/>
        <dbReference type="ChEBI" id="CHEBI:57966"/>
        <dbReference type="ChEBI" id="CHEBI:456215"/>
        <dbReference type="EC" id="6.3.2.1"/>
    </reaction>
</comment>
<dbReference type="AlphaFoldDB" id="A0A1N6EVL2"/>
<dbReference type="GO" id="GO:0005524">
    <property type="term" value="F:ATP binding"/>
    <property type="evidence" value="ECO:0007669"/>
    <property type="project" value="UniProtKB-KW"/>
</dbReference>
<keyword evidence="6 8" id="KW-0067">ATP-binding</keyword>
<dbReference type="FunFam" id="3.40.50.620:FF:000013">
    <property type="entry name" value="Pantothenate synthetase"/>
    <property type="match status" value="1"/>
</dbReference>
<feature type="binding site" evidence="8">
    <location>
        <position position="63"/>
    </location>
    <ligand>
        <name>beta-alanine</name>
        <dbReference type="ChEBI" id="CHEBI:57966"/>
    </ligand>
</feature>
<dbReference type="NCBIfam" id="TIGR00018">
    <property type="entry name" value="panC"/>
    <property type="match status" value="1"/>
</dbReference>
<gene>
    <name evidence="8" type="primary">panC</name>
    <name evidence="9" type="ORF">SAMN05443662_0791</name>
</gene>
<accession>A0A1N6EVL2</accession>
<dbReference type="SUPFAM" id="SSF52374">
    <property type="entry name" value="Nucleotidylyl transferase"/>
    <property type="match status" value="1"/>
</dbReference>
<dbReference type="GO" id="GO:0004592">
    <property type="term" value="F:pantoate-beta-alanine ligase activity"/>
    <property type="evidence" value="ECO:0007669"/>
    <property type="project" value="UniProtKB-UniRule"/>
</dbReference>
<keyword evidence="4 8" id="KW-0566">Pantothenate biosynthesis</keyword>
<name>A0A1N6EVL2_9GAMM</name>
<evidence type="ECO:0000256" key="4">
    <source>
        <dbReference type="ARBA" id="ARBA00022655"/>
    </source>
</evidence>
<comment type="function">
    <text evidence="8">Catalyzes the condensation of pantoate with beta-alanine in an ATP-dependent reaction via a pantoyl-adenylate intermediate.</text>
</comment>
<comment type="subunit">
    <text evidence="8">Homodimer.</text>
</comment>
<dbReference type="Proteomes" id="UP000198461">
    <property type="component" value="Unassembled WGS sequence"/>
</dbReference>
<feature type="binding site" evidence="8">
    <location>
        <position position="157"/>
    </location>
    <ligand>
        <name>(R)-pantoate</name>
        <dbReference type="ChEBI" id="CHEBI:15980"/>
    </ligand>
</feature>
<keyword evidence="3 8" id="KW-0436">Ligase</keyword>
<feature type="active site" description="Proton donor" evidence="8">
    <location>
        <position position="39"/>
    </location>
</feature>
<dbReference type="InterPro" id="IPR042176">
    <property type="entry name" value="Pantoate_ligase_C"/>
</dbReference>
<feature type="binding site" evidence="8">
    <location>
        <position position="180"/>
    </location>
    <ligand>
        <name>ATP</name>
        <dbReference type="ChEBI" id="CHEBI:30616"/>
    </ligand>
</feature>
<keyword evidence="5 8" id="KW-0547">Nucleotide-binding</keyword>
<reference evidence="9 10" key="1">
    <citation type="submission" date="2016-11" db="EMBL/GenBank/DDBJ databases">
        <authorList>
            <person name="Jaros S."/>
            <person name="Januszkiewicz K."/>
            <person name="Wedrychowicz H."/>
        </authorList>
    </citation>
    <scope>NUCLEOTIDE SEQUENCE [LARGE SCALE GENOMIC DNA]</scope>
    <source>
        <strain evidence="9 10">DSM 17737</strain>
    </source>
</reference>
<dbReference type="CDD" id="cd00560">
    <property type="entry name" value="PanC"/>
    <property type="match status" value="1"/>
</dbReference>
<sequence>MSTQVIEKIETLQQQVRVWKAAGERVGFVPTMGNLHAGHLSLVDALMPCCDRLVVSVFVNPLQFGPSEDFERYPRTFDADRAALEAAGVDVMFHPAVEAMYPTWPQATRVLAAPELAARWEGASRPGHFDGVATVVSKLFNIVQPDAAAFGQKDFQQLRIIETMVAELNYPIEIVRVPIAREADGLAMSSRNQYLDARQRAIAPQLNATLTWAAAQLRSGVVPQIVQEQAQARLLKAGFDQVDYFALCDQATLAPTQVVDNAILLAAARLGSTRLLDNLLL</sequence>
<keyword evidence="10" id="KW-1185">Reference proteome</keyword>
<dbReference type="STRING" id="364032.SAMN05443662_0791"/>
<evidence type="ECO:0000256" key="5">
    <source>
        <dbReference type="ARBA" id="ARBA00022741"/>
    </source>
</evidence>
<dbReference type="PANTHER" id="PTHR21299:SF1">
    <property type="entry name" value="PANTOATE--BETA-ALANINE LIGASE"/>
    <property type="match status" value="1"/>
</dbReference>
<proteinExistence type="inferred from homology"/>
<evidence type="ECO:0000256" key="8">
    <source>
        <dbReference type="HAMAP-Rule" id="MF_00158"/>
    </source>
</evidence>
<dbReference type="Gene3D" id="3.40.50.620">
    <property type="entry name" value="HUPs"/>
    <property type="match status" value="1"/>
</dbReference>
<evidence type="ECO:0000256" key="7">
    <source>
        <dbReference type="ARBA" id="ARBA00048258"/>
    </source>
</evidence>
<dbReference type="OrthoDB" id="9773087at2"/>
<comment type="pathway">
    <text evidence="1 8">Cofactor biosynthesis; (R)-pantothenate biosynthesis; (R)-pantothenate from (R)-pantoate and beta-alanine: step 1/1.</text>
</comment>
<comment type="miscellaneous">
    <text evidence="8">The reaction proceeds by a bi uni uni bi ping pong mechanism.</text>
</comment>
<protein>
    <recommendedName>
        <fullName evidence="8">Pantothenate synthetase</fullName>
        <shortName evidence="8">PS</shortName>
        <ecNumber evidence="8">6.3.2.1</ecNumber>
    </recommendedName>
    <alternativeName>
        <fullName evidence="8">Pantoate--beta-alanine ligase</fullName>
    </alternativeName>
    <alternativeName>
        <fullName evidence="8">Pantoate-activating enzyme</fullName>
    </alternativeName>
</protein>
<evidence type="ECO:0000256" key="3">
    <source>
        <dbReference type="ARBA" id="ARBA00022598"/>
    </source>
</evidence>
<feature type="binding site" evidence="8">
    <location>
        <begin position="188"/>
        <end position="191"/>
    </location>
    <ligand>
        <name>ATP</name>
        <dbReference type="ChEBI" id="CHEBI:30616"/>
    </ligand>
</feature>